<evidence type="ECO:0000313" key="3">
    <source>
        <dbReference type="EMBL" id="RAR10587.1"/>
    </source>
</evidence>
<reference evidence="4" key="1">
    <citation type="submission" date="2018-05" db="EMBL/GenBank/DDBJ databases">
        <title>Draft genome sequence of Stemphylium lycopersici strain CIDEFI 213.</title>
        <authorList>
            <person name="Medina R."/>
            <person name="Franco M.E.E."/>
            <person name="Lucentini C.G."/>
            <person name="Saparrat M.C.N."/>
            <person name="Balatti P.A."/>
        </authorList>
    </citation>
    <scope>NUCLEOTIDE SEQUENCE [LARGE SCALE GENOMIC DNA]</scope>
    <source>
        <strain evidence="4">CIDEFI 213</strain>
    </source>
</reference>
<dbReference type="Proteomes" id="UP000249619">
    <property type="component" value="Unassembled WGS sequence"/>
</dbReference>
<keyword evidence="4" id="KW-1185">Reference proteome</keyword>
<name>A0A364N353_STELY</name>
<accession>A0A364N353</accession>
<sequence length="410" mass="46818">MAACSADFLEIDQNNRYPSLHRSRSGSYVDHLEEKTKWDRRDRDRAMKRYHDSKHSTLSSSNIQKQSSTPDRLNVPVFGRPNRFRSSSDAGARDQEPGPKYNVQEVRPSPKPKPTEDYDLKSEVIRPSQLPVKYERRPPPPDRPRIKVEIHQEISPSFTTSDIRTPKRSPSASPRSTTAQPQSQFQYATLQHKLDQISRACVPYIDVEAANPQDLTFEKISERAKAFSFDLQVWAHVANLDGMAKIDPRKRDVVDAASQSLDRLEERIAELNEAILKAKPRDLKFSALSSVDDETLFDDEEDMRYLPTRRYDVNLDANNSSDEPDPTESLGFIIHSSLHSIELQMQNLKRLSRTLQEATPDAKEEVVAVAKLVTEIVKYFGSEEALNCYSIDERFAGRKGLEEARFGDVR</sequence>
<protein>
    <submittedName>
        <fullName evidence="3">Uncharacterized protein</fullName>
    </submittedName>
</protein>
<dbReference type="AlphaFoldDB" id="A0A364N353"/>
<feature type="region of interest" description="Disordered" evidence="2">
    <location>
        <begin position="11"/>
        <end position="30"/>
    </location>
</feature>
<feature type="compositionally biased region" description="Basic and acidic residues" evidence="2">
    <location>
        <begin position="113"/>
        <end position="124"/>
    </location>
</feature>
<evidence type="ECO:0000256" key="1">
    <source>
        <dbReference type="SAM" id="Coils"/>
    </source>
</evidence>
<evidence type="ECO:0000313" key="4">
    <source>
        <dbReference type="Proteomes" id="UP000249619"/>
    </source>
</evidence>
<feature type="compositionally biased region" description="Polar residues" evidence="2">
    <location>
        <begin position="154"/>
        <end position="182"/>
    </location>
</feature>
<proteinExistence type="predicted"/>
<feature type="compositionally biased region" description="Basic and acidic residues" evidence="2">
    <location>
        <begin position="36"/>
        <end position="55"/>
    </location>
</feature>
<comment type="caution">
    <text evidence="3">The sequence shown here is derived from an EMBL/GenBank/DDBJ whole genome shotgun (WGS) entry which is preliminary data.</text>
</comment>
<feature type="compositionally biased region" description="Basic and acidic residues" evidence="2">
    <location>
        <begin position="133"/>
        <end position="152"/>
    </location>
</feature>
<feature type="region of interest" description="Disordered" evidence="2">
    <location>
        <begin position="36"/>
        <end position="182"/>
    </location>
</feature>
<evidence type="ECO:0000256" key="2">
    <source>
        <dbReference type="SAM" id="MobiDB-lite"/>
    </source>
</evidence>
<gene>
    <name evidence="3" type="ORF">DDE83_004984</name>
</gene>
<organism evidence="3 4">
    <name type="scientific">Stemphylium lycopersici</name>
    <name type="common">Tomato gray leaf spot disease fungus</name>
    <name type="synonym">Thyrospora lycopersici</name>
    <dbReference type="NCBI Taxonomy" id="183478"/>
    <lineage>
        <taxon>Eukaryota</taxon>
        <taxon>Fungi</taxon>
        <taxon>Dikarya</taxon>
        <taxon>Ascomycota</taxon>
        <taxon>Pezizomycotina</taxon>
        <taxon>Dothideomycetes</taxon>
        <taxon>Pleosporomycetidae</taxon>
        <taxon>Pleosporales</taxon>
        <taxon>Pleosporineae</taxon>
        <taxon>Pleosporaceae</taxon>
        <taxon>Stemphylium</taxon>
    </lineage>
</organism>
<feature type="coiled-coil region" evidence="1">
    <location>
        <begin position="254"/>
        <end position="281"/>
    </location>
</feature>
<dbReference type="EMBL" id="QGDH01000064">
    <property type="protein sequence ID" value="RAR10587.1"/>
    <property type="molecule type" value="Genomic_DNA"/>
</dbReference>
<feature type="compositionally biased region" description="Polar residues" evidence="2">
    <location>
        <begin position="56"/>
        <end position="71"/>
    </location>
</feature>
<keyword evidence="1" id="KW-0175">Coiled coil</keyword>